<dbReference type="PROSITE" id="PS50113">
    <property type="entry name" value="PAC"/>
    <property type="match status" value="1"/>
</dbReference>
<accession>A0A2D3WQC6</accession>
<dbReference type="GO" id="GO:0000160">
    <property type="term" value="P:phosphorelay signal transduction system"/>
    <property type="evidence" value="ECO:0007669"/>
    <property type="project" value="InterPro"/>
</dbReference>
<feature type="domain" description="GGDEF" evidence="4">
    <location>
        <begin position="299"/>
        <end position="432"/>
    </location>
</feature>
<keyword evidence="1" id="KW-0597">Phosphoprotein</keyword>
<name>A0A2D3WQC6_9BACT</name>
<dbReference type="SUPFAM" id="SSF55785">
    <property type="entry name" value="PYP-like sensor domain (PAS domain)"/>
    <property type="match status" value="1"/>
</dbReference>
<dbReference type="CDD" id="cd17536">
    <property type="entry name" value="REC_YesN-like"/>
    <property type="match status" value="1"/>
</dbReference>
<proteinExistence type="predicted"/>
<dbReference type="InterPro" id="IPR000700">
    <property type="entry name" value="PAS-assoc_C"/>
</dbReference>
<dbReference type="PANTHER" id="PTHR44757:SF2">
    <property type="entry name" value="BIOFILM ARCHITECTURE MAINTENANCE PROTEIN MBAA"/>
    <property type="match status" value="1"/>
</dbReference>
<dbReference type="InterPro" id="IPR052155">
    <property type="entry name" value="Biofilm_reg_signaling"/>
</dbReference>
<dbReference type="SUPFAM" id="SSF55073">
    <property type="entry name" value="Nucleotide cyclase"/>
    <property type="match status" value="1"/>
</dbReference>
<dbReference type="PANTHER" id="PTHR44757">
    <property type="entry name" value="DIGUANYLATE CYCLASE DGCP"/>
    <property type="match status" value="1"/>
</dbReference>
<evidence type="ECO:0000259" key="2">
    <source>
        <dbReference type="PROSITE" id="PS50110"/>
    </source>
</evidence>
<dbReference type="FunFam" id="3.30.70.270:FF:000001">
    <property type="entry name" value="Diguanylate cyclase domain protein"/>
    <property type="match status" value="1"/>
</dbReference>
<protein>
    <recommendedName>
        <fullName evidence="7">Response regulator receiver modulated diguanylate cyclase with PAS/PAC sensor</fullName>
    </recommendedName>
</protein>
<dbReference type="InterPro" id="IPR001789">
    <property type="entry name" value="Sig_transdc_resp-reg_receiver"/>
</dbReference>
<dbReference type="PROSITE" id="PS50110">
    <property type="entry name" value="RESPONSE_REGULATORY"/>
    <property type="match status" value="1"/>
</dbReference>
<evidence type="ECO:0008006" key="7">
    <source>
        <dbReference type="Google" id="ProtNLM"/>
    </source>
</evidence>
<reference evidence="5 6" key="1">
    <citation type="journal article" date="2017" name="Front. Microbiol.">
        <title>Comparative Genomic Analysis of the Class Epsilonproteobacteria and Proposed Reclassification to Epsilonbacteraeota (phyl. nov.).</title>
        <authorList>
            <person name="Waite D.W."/>
            <person name="Vanwonterghem I."/>
            <person name="Rinke C."/>
            <person name="Parks D.H."/>
            <person name="Zhang Y."/>
            <person name="Takai K."/>
            <person name="Sievert S.M."/>
            <person name="Simon J."/>
            <person name="Campbell B.J."/>
            <person name="Hanson T.E."/>
            <person name="Woyke T."/>
            <person name="Klotz M.G."/>
            <person name="Hugenholtz P."/>
        </authorList>
    </citation>
    <scope>NUCLEOTIDE SEQUENCE [LARGE SCALE GENOMIC DNA]</scope>
    <source>
        <strain evidence="5">UBA12443</strain>
    </source>
</reference>
<dbReference type="GO" id="GO:0003824">
    <property type="term" value="F:catalytic activity"/>
    <property type="evidence" value="ECO:0007669"/>
    <property type="project" value="UniProtKB-ARBA"/>
</dbReference>
<dbReference type="NCBIfam" id="TIGR00254">
    <property type="entry name" value="GGDEF"/>
    <property type="match status" value="1"/>
</dbReference>
<dbReference type="AlphaFoldDB" id="A0A2D3WQC6"/>
<dbReference type="Proteomes" id="UP000228859">
    <property type="component" value="Unassembled WGS sequence"/>
</dbReference>
<feature type="modified residue" description="4-aspartylphosphate" evidence="1">
    <location>
        <position position="55"/>
    </location>
</feature>
<dbReference type="Gene3D" id="3.40.50.2300">
    <property type="match status" value="1"/>
</dbReference>
<dbReference type="SMART" id="SM00448">
    <property type="entry name" value="REC"/>
    <property type="match status" value="1"/>
</dbReference>
<dbReference type="Gene3D" id="3.30.450.20">
    <property type="entry name" value="PAS domain"/>
    <property type="match status" value="1"/>
</dbReference>
<organism evidence="5 6">
    <name type="scientific">Sulfuricurvum kujiense</name>
    <dbReference type="NCBI Taxonomy" id="148813"/>
    <lineage>
        <taxon>Bacteria</taxon>
        <taxon>Pseudomonadati</taxon>
        <taxon>Campylobacterota</taxon>
        <taxon>Epsilonproteobacteria</taxon>
        <taxon>Campylobacterales</taxon>
        <taxon>Sulfurimonadaceae</taxon>
        <taxon>Sulfuricurvum</taxon>
    </lineage>
</organism>
<dbReference type="SMART" id="SM00267">
    <property type="entry name" value="GGDEF"/>
    <property type="match status" value="1"/>
</dbReference>
<dbReference type="InterPro" id="IPR029787">
    <property type="entry name" value="Nucleotide_cyclase"/>
</dbReference>
<dbReference type="InterPro" id="IPR013656">
    <property type="entry name" value="PAS_4"/>
</dbReference>
<dbReference type="SUPFAM" id="SSF52172">
    <property type="entry name" value="CheY-like"/>
    <property type="match status" value="1"/>
</dbReference>
<evidence type="ECO:0000313" key="5">
    <source>
        <dbReference type="EMBL" id="DAB38903.1"/>
    </source>
</evidence>
<gene>
    <name evidence="5" type="ORF">CFH83_03545</name>
</gene>
<dbReference type="CDD" id="cd01949">
    <property type="entry name" value="GGDEF"/>
    <property type="match status" value="1"/>
</dbReference>
<evidence type="ECO:0000256" key="1">
    <source>
        <dbReference type="PROSITE-ProRule" id="PRU00169"/>
    </source>
</evidence>
<comment type="caution">
    <text evidence="5">The sequence shown here is derived from an EMBL/GenBank/DDBJ whole genome shotgun (WGS) entry which is preliminary data.</text>
</comment>
<sequence length="436" mass="49063">MLKKFTLLYVEDNEATIDAFIGAFQEYFKTIFVARNGEEGLALFETSRPDIVLTDLQMPKMGGLEMIARMREISPNLPIIINSAFSDTHLLLKSITLHVDDYILKPTDPHLLLQAFEKVARVLNLEKSLVRSHTMMQTIIDEIPDPIMYIELDFSVSMMNKAAKKLGGEDVNALLPKCYKISDNTSGACAEGSHLCPIEHVSKTKKPSTQRHVHTDKKGKKHHIDVAARPIFDADGIVIAYLEIRHDISNYLDIQNKLLHKTKKLTHISMHDSLTHLPNRRLLADRIDHAIERKTRSGGEFAIFFIDLDHFKEVNDTLGHLIGDQLLIQVAKRIRTMTRKGDTIARNGGDEFVLLIDDGVSKSHFTTVAEKILKLFETPFLIQGNEILSACSIGISIFPQDGQTVESLLHHADVAMYTSKEAGRQQFTFFLPTAAV</sequence>
<dbReference type="Pfam" id="PF00990">
    <property type="entry name" value="GGDEF"/>
    <property type="match status" value="1"/>
</dbReference>
<dbReference type="PROSITE" id="PS50887">
    <property type="entry name" value="GGDEF"/>
    <property type="match status" value="1"/>
</dbReference>
<dbReference type="InterPro" id="IPR011006">
    <property type="entry name" value="CheY-like_superfamily"/>
</dbReference>
<evidence type="ECO:0000259" key="3">
    <source>
        <dbReference type="PROSITE" id="PS50113"/>
    </source>
</evidence>
<dbReference type="InterPro" id="IPR000160">
    <property type="entry name" value="GGDEF_dom"/>
</dbReference>
<dbReference type="EMBL" id="DLUI01000056">
    <property type="protein sequence ID" value="DAB38903.1"/>
    <property type="molecule type" value="Genomic_DNA"/>
</dbReference>
<dbReference type="Pfam" id="PF00072">
    <property type="entry name" value="Response_reg"/>
    <property type="match status" value="1"/>
</dbReference>
<dbReference type="Gene3D" id="3.30.70.270">
    <property type="match status" value="1"/>
</dbReference>
<feature type="domain" description="PAC" evidence="3">
    <location>
        <begin position="207"/>
        <end position="260"/>
    </location>
</feature>
<dbReference type="Pfam" id="PF08448">
    <property type="entry name" value="PAS_4"/>
    <property type="match status" value="1"/>
</dbReference>
<evidence type="ECO:0000259" key="4">
    <source>
        <dbReference type="PROSITE" id="PS50887"/>
    </source>
</evidence>
<feature type="domain" description="Response regulatory" evidence="2">
    <location>
        <begin position="6"/>
        <end position="120"/>
    </location>
</feature>
<dbReference type="InterPro" id="IPR043128">
    <property type="entry name" value="Rev_trsase/Diguanyl_cyclase"/>
</dbReference>
<dbReference type="RefSeq" id="WP_303662898.1">
    <property type="nucleotide sequence ID" value="NZ_DLUI01000056.1"/>
</dbReference>
<evidence type="ECO:0000313" key="6">
    <source>
        <dbReference type="Proteomes" id="UP000228859"/>
    </source>
</evidence>
<dbReference type="InterPro" id="IPR035965">
    <property type="entry name" value="PAS-like_dom_sf"/>
</dbReference>
<dbReference type="InterPro" id="IPR000014">
    <property type="entry name" value="PAS"/>
</dbReference>
<dbReference type="NCBIfam" id="TIGR00229">
    <property type="entry name" value="sensory_box"/>
    <property type="match status" value="1"/>
</dbReference>